<feature type="domain" description="CUB" evidence="3">
    <location>
        <begin position="25"/>
        <end position="137"/>
    </location>
</feature>
<proteinExistence type="predicted"/>
<dbReference type="PROSITE" id="PS01180">
    <property type="entry name" value="CUB"/>
    <property type="match status" value="1"/>
</dbReference>
<keyword evidence="2" id="KW-0732">Signal</keyword>
<evidence type="ECO:0000259" key="3">
    <source>
        <dbReference type="PROSITE" id="PS01180"/>
    </source>
</evidence>
<dbReference type="CDD" id="cd00146">
    <property type="entry name" value="PKD"/>
    <property type="match status" value="1"/>
</dbReference>
<dbReference type="NCBIfam" id="TIGR04131">
    <property type="entry name" value="Bac_Flav_CTERM"/>
    <property type="match status" value="1"/>
</dbReference>
<dbReference type="InterPro" id="IPR035914">
    <property type="entry name" value="Sperma_CUB_dom_sf"/>
</dbReference>
<dbReference type="InterPro" id="IPR026341">
    <property type="entry name" value="T9SS_type_B"/>
</dbReference>
<organism evidence="5 6">
    <name type="scientific">Winogradskyella maritima</name>
    <dbReference type="NCBI Taxonomy" id="1517766"/>
    <lineage>
        <taxon>Bacteria</taxon>
        <taxon>Pseudomonadati</taxon>
        <taxon>Bacteroidota</taxon>
        <taxon>Flavobacteriia</taxon>
        <taxon>Flavobacteriales</taxon>
        <taxon>Flavobacteriaceae</taxon>
        <taxon>Winogradskyella</taxon>
    </lineage>
</organism>
<dbReference type="EMBL" id="JBHSAT010000004">
    <property type="protein sequence ID" value="MFC3875921.1"/>
    <property type="molecule type" value="Genomic_DNA"/>
</dbReference>
<dbReference type="InterPro" id="IPR035986">
    <property type="entry name" value="PKD_dom_sf"/>
</dbReference>
<dbReference type="SUPFAM" id="SSF49299">
    <property type="entry name" value="PKD domain"/>
    <property type="match status" value="1"/>
</dbReference>
<accession>A0ABV8ACV7</accession>
<dbReference type="InterPro" id="IPR022409">
    <property type="entry name" value="PKD/Chitinase_dom"/>
</dbReference>
<evidence type="ECO:0000313" key="5">
    <source>
        <dbReference type="EMBL" id="MFC3875921.1"/>
    </source>
</evidence>
<dbReference type="Proteomes" id="UP001595812">
    <property type="component" value="Unassembled WGS sequence"/>
</dbReference>
<dbReference type="Pfam" id="PF00431">
    <property type="entry name" value="CUB"/>
    <property type="match status" value="1"/>
</dbReference>
<dbReference type="SUPFAM" id="SSF49854">
    <property type="entry name" value="Spermadhesin, CUB domain"/>
    <property type="match status" value="1"/>
</dbReference>
<comment type="caution">
    <text evidence="5">The sequence shown here is derived from an EMBL/GenBank/DDBJ whole genome shotgun (WGS) entry which is preliminary data.</text>
</comment>
<dbReference type="InterPro" id="IPR049804">
    <property type="entry name" value="Choice_anch_L"/>
</dbReference>
<feature type="domain" description="PKD" evidence="4">
    <location>
        <begin position="165"/>
        <end position="239"/>
    </location>
</feature>
<dbReference type="InterPro" id="IPR000601">
    <property type="entry name" value="PKD_dom"/>
</dbReference>
<sequence>MKRLLFIVFLFLSGLSFAQDLLMQNGNFIRCAPDRFFDSGGPTGSYGNNENFTITICPDASGDFVQLDFSQFSTQQDLDVMRIYNGNSTNAALIGEYSGTNSPGIVLATGQTGCLTITFTSDNIGSTIGWDAAIRCVEDCQTITASIDSSNPMAGNSGAIEIIPGQTIDFTGSGTFSDDASNATYTWDFGNGATATGTSVSNQFNFVGGYNVTLTVSDDNPLGCSVTATIPVVVNGSIVTINNAAFPQSSLGPEDLIRDVLVTGGCSEVDNFEISVAGNPNDLTTKSYGYFTKGGSVDFPFDEGIVLSTGRASDGGNVLAPGLQSTNNGLGTDADLETALGITNTQDATSIKFNFTPTIDQISFRYLMASEEYDGNTECQFADSFAFLLREVGQATYQNLAVLPDGTPISVTNINNSNACGANQEFFAGYNLGETNFGGRTEVLTATANVTPNVTYEIKLVVSDQGAGDDRVWDSAIFIEAGSFNLGGELGEDRTIANGTAECSGDPLILDTQASGAQHIWYKDDIEITGETESTLLVTEPGTYRVNVIFDVNCDVEDSVLVEFRVAPVIEGTASDISTCSGSATAPFDLTFNDSIILGTQDPALFNITYHNSLDDAQMDNSPIANPDTYTGSDAEVIFFRIEAADSGICFETGSFTLNLFSTVTADDATFELCDDDTDGDDTNGFVTFDLSQIDVLVIGAQDPAQFSVSYHANITDADMRMNPLPNGYINSTSGTEQIIARVENDFNTDCYETSTVTLVVNPLPVITDMVELLQCDDDNDGFSDFNLTESEELISSMPSDLTFTYYTSQADAEMGNAAIMDPTVYTNTDPSSNPDVLFVRAEDANGCYRIAQLDLIVSTTQIPDNFELTYNACDDGSVDNDIRNGVSTFDFSDATAQIVALYPAGQNVTVTYFETIEDALAEQNQIPDISNHRNDASPFLQNIVVRVDSDTDNSCLGLGEHIVLRTVNPQPNTDPDDLILCDDITVDDLQEEFDLTVNETYIFNGQPDLVATYFTSEANAISNMASIPDPTAYQNTTTPETIFVRVEDTNTNCFAVVDFDISVNPLPDTVAVTDLMECENNTDGVFEFDLESKTNEILNGQDPTIFTVTYHETQAEADDLMNPLSSPFTNTINPQPIYVAITNTVTNCSTSAITFNVEVMEGASFSPDGDAIVYELCDNVNDNDGFGQFDFTTQLPEILDTQDPADYTVTFHTSFDNADMNMEPLPTLYENLTNPQIIFVRVSNNISPDICYEVGEMTLQVNLYPEFELQEQYVLCTSINGTEVVDVPPVIDTGLSDTMHDFEWRLDGTVIPGETGPSLTPTQGGMYEVAATDVTTSAQTFCSTTQSTIVIESEPPVVTVQVNSQAFEGNHSITATATGTSTYEFSLDNGPWQSSGDFENVTGGAHTVYARDVLGCGVSSTDVLLIDYKPYFTPNGDGNHDLWNIAGINTQPTAKIYIFDRFGKLLKQLSPLSAGWDGTFGGQPMPTSDYWFLVEYTEPLSGERKEFKAHFTLKR</sequence>
<feature type="signal peptide" evidence="2">
    <location>
        <begin position="1"/>
        <end position="18"/>
    </location>
</feature>
<evidence type="ECO:0000259" key="4">
    <source>
        <dbReference type="PROSITE" id="PS50093"/>
    </source>
</evidence>
<evidence type="ECO:0000256" key="1">
    <source>
        <dbReference type="ARBA" id="ARBA00023157"/>
    </source>
</evidence>
<dbReference type="Pfam" id="PF13585">
    <property type="entry name" value="CHU_C"/>
    <property type="match status" value="1"/>
</dbReference>
<dbReference type="InterPro" id="IPR013783">
    <property type="entry name" value="Ig-like_fold"/>
</dbReference>
<dbReference type="NCBIfam" id="NF038133">
    <property type="entry name" value="choice_anch_L"/>
    <property type="match status" value="1"/>
</dbReference>
<feature type="chain" id="PRO_5045730795" evidence="2">
    <location>
        <begin position="19"/>
        <end position="1516"/>
    </location>
</feature>
<reference evidence="6" key="1">
    <citation type="journal article" date="2019" name="Int. J. Syst. Evol. Microbiol.">
        <title>The Global Catalogue of Microorganisms (GCM) 10K type strain sequencing project: providing services to taxonomists for standard genome sequencing and annotation.</title>
        <authorList>
            <consortium name="The Broad Institute Genomics Platform"/>
            <consortium name="The Broad Institute Genome Sequencing Center for Infectious Disease"/>
            <person name="Wu L."/>
            <person name="Ma J."/>
        </authorList>
    </citation>
    <scope>NUCLEOTIDE SEQUENCE [LARGE SCALE GENOMIC DNA]</scope>
    <source>
        <strain evidence="6">CECT 8979</strain>
    </source>
</reference>
<keyword evidence="1" id="KW-1015">Disulfide bond</keyword>
<evidence type="ECO:0000313" key="6">
    <source>
        <dbReference type="Proteomes" id="UP001595812"/>
    </source>
</evidence>
<dbReference type="PROSITE" id="PS50093">
    <property type="entry name" value="PKD"/>
    <property type="match status" value="1"/>
</dbReference>
<dbReference type="Pfam" id="PF18911">
    <property type="entry name" value="PKD_4"/>
    <property type="match status" value="1"/>
</dbReference>
<dbReference type="Gene3D" id="2.60.40.10">
    <property type="entry name" value="Immunoglobulins"/>
    <property type="match status" value="1"/>
</dbReference>
<name>A0ABV8ACV7_9FLAO</name>
<keyword evidence="6" id="KW-1185">Reference proteome</keyword>
<evidence type="ECO:0000256" key="2">
    <source>
        <dbReference type="SAM" id="SignalP"/>
    </source>
</evidence>
<dbReference type="SMART" id="SM00089">
    <property type="entry name" value="PKD"/>
    <property type="match status" value="1"/>
</dbReference>
<dbReference type="RefSeq" id="WP_386096367.1">
    <property type="nucleotide sequence ID" value="NZ_JBHSAT010000004.1"/>
</dbReference>
<dbReference type="Gene3D" id="2.60.120.290">
    <property type="entry name" value="Spermadhesin, CUB domain"/>
    <property type="match status" value="1"/>
</dbReference>
<protein>
    <submittedName>
        <fullName evidence="5">Choice-of-anchor L domain-containing protein</fullName>
    </submittedName>
</protein>
<dbReference type="InterPro" id="IPR000859">
    <property type="entry name" value="CUB_dom"/>
</dbReference>
<gene>
    <name evidence="5" type="ORF">ACFOSX_01650</name>
</gene>
<dbReference type="CDD" id="cd00041">
    <property type="entry name" value="CUB"/>
    <property type="match status" value="1"/>
</dbReference>